<dbReference type="Proteomes" id="UP000465609">
    <property type="component" value="Chromosome"/>
</dbReference>
<keyword evidence="2" id="KW-0012">Acyltransferase</keyword>
<dbReference type="PANTHER" id="PTHR43877:SF2">
    <property type="entry name" value="AMINOALKYLPHOSPHONATE N-ACETYLTRANSFERASE-RELATED"/>
    <property type="match status" value="1"/>
</dbReference>
<dbReference type="InterPro" id="IPR050832">
    <property type="entry name" value="Bact_Acetyltransf"/>
</dbReference>
<gene>
    <name evidence="4" type="ORF">MAUB_57100</name>
</gene>
<protein>
    <submittedName>
        <fullName evidence="4">N-acetyltransferase</fullName>
    </submittedName>
</protein>
<organism evidence="4 5">
    <name type="scientific">Mycolicibacterium aubagnense</name>
    <dbReference type="NCBI Taxonomy" id="319707"/>
    <lineage>
        <taxon>Bacteria</taxon>
        <taxon>Bacillati</taxon>
        <taxon>Actinomycetota</taxon>
        <taxon>Actinomycetes</taxon>
        <taxon>Mycobacteriales</taxon>
        <taxon>Mycobacteriaceae</taxon>
        <taxon>Mycolicibacterium</taxon>
    </lineage>
</organism>
<evidence type="ECO:0000256" key="2">
    <source>
        <dbReference type="ARBA" id="ARBA00023315"/>
    </source>
</evidence>
<evidence type="ECO:0000313" key="5">
    <source>
        <dbReference type="Proteomes" id="UP000465609"/>
    </source>
</evidence>
<dbReference type="PROSITE" id="PS51186">
    <property type="entry name" value="GNAT"/>
    <property type="match status" value="1"/>
</dbReference>
<dbReference type="InterPro" id="IPR016181">
    <property type="entry name" value="Acyl_CoA_acyltransferase"/>
</dbReference>
<evidence type="ECO:0000256" key="1">
    <source>
        <dbReference type="ARBA" id="ARBA00022679"/>
    </source>
</evidence>
<keyword evidence="1" id="KW-0808">Transferase</keyword>
<feature type="domain" description="N-acetyltransferase" evidence="3">
    <location>
        <begin position="11"/>
        <end position="185"/>
    </location>
</feature>
<evidence type="ECO:0000313" key="4">
    <source>
        <dbReference type="EMBL" id="BBX87837.1"/>
    </source>
</evidence>
<dbReference type="Gene3D" id="3.40.630.30">
    <property type="match status" value="1"/>
</dbReference>
<dbReference type="SUPFAM" id="SSF55729">
    <property type="entry name" value="Acyl-CoA N-acyltransferases (Nat)"/>
    <property type="match status" value="1"/>
</dbReference>
<reference evidence="4 5" key="1">
    <citation type="journal article" date="2019" name="Emerg. Microbes Infect.">
        <title>Comprehensive subspecies identification of 175 nontuberculous mycobacteria species based on 7547 genomic profiles.</title>
        <authorList>
            <person name="Matsumoto Y."/>
            <person name="Kinjo T."/>
            <person name="Motooka D."/>
            <person name="Nabeya D."/>
            <person name="Jung N."/>
            <person name="Uechi K."/>
            <person name="Horii T."/>
            <person name="Iida T."/>
            <person name="Fujita J."/>
            <person name="Nakamura S."/>
        </authorList>
    </citation>
    <scope>NUCLEOTIDE SEQUENCE [LARGE SCALE GENOMIC DNA]</scope>
    <source>
        <strain evidence="4 5">JCM 15296</strain>
    </source>
</reference>
<sequence>MAGDKEIPMTVQVRAAHAGDVAELADVAAATFPLACPPSSTPENIAAFIAANLSAHRFDEYLRDPERAVFVAHDDTRLLGYTMLIRGVIDDADVQRAVPERPAVELSKCYVLPDVHGGKVAATLMDASVGFARDLGARCVWLGVNQENGRAQRFYRKHGFEVSGTKTFRLGERTESDYVLVRPLQR</sequence>
<proteinExistence type="predicted"/>
<dbReference type="EMBL" id="AP022577">
    <property type="protein sequence ID" value="BBX87837.1"/>
    <property type="molecule type" value="Genomic_DNA"/>
</dbReference>
<name>A0ABN5Z0Y6_9MYCO</name>
<dbReference type="InterPro" id="IPR000182">
    <property type="entry name" value="GNAT_dom"/>
</dbReference>
<evidence type="ECO:0000259" key="3">
    <source>
        <dbReference type="PROSITE" id="PS51186"/>
    </source>
</evidence>
<dbReference type="PANTHER" id="PTHR43877">
    <property type="entry name" value="AMINOALKYLPHOSPHONATE N-ACETYLTRANSFERASE-RELATED-RELATED"/>
    <property type="match status" value="1"/>
</dbReference>
<dbReference type="Pfam" id="PF00583">
    <property type="entry name" value="Acetyltransf_1"/>
    <property type="match status" value="1"/>
</dbReference>
<keyword evidence="5" id="KW-1185">Reference proteome</keyword>
<accession>A0ABN5Z0Y6</accession>
<dbReference type="CDD" id="cd04301">
    <property type="entry name" value="NAT_SF"/>
    <property type="match status" value="1"/>
</dbReference>